<feature type="compositionally biased region" description="Low complexity" evidence="1">
    <location>
        <begin position="19"/>
        <end position="31"/>
    </location>
</feature>
<evidence type="ECO:0000256" key="1">
    <source>
        <dbReference type="SAM" id="MobiDB-lite"/>
    </source>
</evidence>
<feature type="region of interest" description="Disordered" evidence="1">
    <location>
        <begin position="1"/>
        <end position="121"/>
    </location>
</feature>
<evidence type="ECO:0000313" key="2">
    <source>
        <dbReference type="EMBL" id="KAF2087644.1"/>
    </source>
</evidence>
<accession>A0A9P4LXH2</accession>
<dbReference type="OrthoDB" id="5427526at2759"/>
<feature type="compositionally biased region" description="Polar residues" evidence="1">
    <location>
        <begin position="99"/>
        <end position="112"/>
    </location>
</feature>
<name>A0A9P4LXH2_9PEZI</name>
<keyword evidence="3" id="KW-1185">Reference proteome</keyword>
<organism evidence="2 3">
    <name type="scientific">Saccharata proteae CBS 121410</name>
    <dbReference type="NCBI Taxonomy" id="1314787"/>
    <lineage>
        <taxon>Eukaryota</taxon>
        <taxon>Fungi</taxon>
        <taxon>Dikarya</taxon>
        <taxon>Ascomycota</taxon>
        <taxon>Pezizomycotina</taxon>
        <taxon>Dothideomycetes</taxon>
        <taxon>Dothideomycetes incertae sedis</taxon>
        <taxon>Botryosphaeriales</taxon>
        <taxon>Saccharataceae</taxon>
        <taxon>Saccharata</taxon>
    </lineage>
</organism>
<gene>
    <name evidence="2" type="ORF">K490DRAFT_41426</name>
</gene>
<protein>
    <submittedName>
        <fullName evidence="2">Uncharacterized protein</fullName>
    </submittedName>
</protein>
<reference evidence="2" key="1">
    <citation type="journal article" date="2020" name="Stud. Mycol.">
        <title>101 Dothideomycetes genomes: a test case for predicting lifestyles and emergence of pathogens.</title>
        <authorList>
            <person name="Haridas S."/>
            <person name="Albert R."/>
            <person name="Binder M."/>
            <person name="Bloem J."/>
            <person name="Labutti K."/>
            <person name="Salamov A."/>
            <person name="Andreopoulos B."/>
            <person name="Baker S."/>
            <person name="Barry K."/>
            <person name="Bills G."/>
            <person name="Bluhm B."/>
            <person name="Cannon C."/>
            <person name="Castanera R."/>
            <person name="Culley D."/>
            <person name="Daum C."/>
            <person name="Ezra D."/>
            <person name="Gonzalez J."/>
            <person name="Henrissat B."/>
            <person name="Kuo A."/>
            <person name="Liang C."/>
            <person name="Lipzen A."/>
            <person name="Lutzoni F."/>
            <person name="Magnuson J."/>
            <person name="Mondo S."/>
            <person name="Nolan M."/>
            <person name="Ohm R."/>
            <person name="Pangilinan J."/>
            <person name="Park H.-J."/>
            <person name="Ramirez L."/>
            <person name="Alfaro M."/>
            <person name="Sun H."/>
            <person name="Tritt A."/>
            <person name="Yoshinaga Y."/>
            <person name="Zwiers L.-H."/>
            <person name="Turgeon B."/>
            <person name="Goodwin S."/>
            <person name="Spatafora J."/>
            <person name="Crous P."/>
            <person name="Grigoriev I."/>
        </authorList>
    </citation>
    <scope>NUCLEOTIDE SEQUENCE</scope>
    <source>
        <strain evidence="2">CBS 121410</strain>
    </source>
</reference>
<evidence type="ECO:0000313" key="3">
    <source>
        <dbReference type="Proteomes" id="UP000799776"/>
    </source>
</evidence>
<sequence length="371" mass="40423">MSSPGDSFAHQRHSSIDFSASPRSRRASSAANQSPVTPRFSHGYAHGSSVADFSELNDDREGSFNGGDGGLGNLADELADADEDEWEGEEDGEGEQRDASFSSPQKEQQQVLPNHIRHNSELPRDSGVELLMSPNSAATLSPSRGSRTHRRKVSQYDGSDYGDSDDLEHTDGISPGLEARMAAIESLARRGMEENGSPADGVVARLTDQLRDLGSQAGVEGGTTRYGTLPSRFWNSKSKLTHLLPLIADTLNSIPHAPSTPLQGLGSLTRSTHDLLASLSYLSDSLHMGRQTSTAAQRRLKLVRDAMGEWRRENELREEGIHWIQKGDWDDRLKSRQAAATCSDVVGGFEEVCNGWRERLVARSEENAVTA</sequence>
<feature type="compositionally biased region" description="Polar residues" evidence="1">
    <location>
        <begin position="136"/>
        <end position="145"/>
    </location>
</feature>
<comment type="caution">
    <text evidence="2">The sequence shown here is derived from an EMBL/GenBank/DDBJ whole genome shotgun (WGS) entry which is preliminary data.</text>
</comment>
<proteinExistence type="predicted"/>
<feature type="compositionally biased region" description="Acidic residues" evidence="1">
    <location>
        <begin position="77"/>
        <end position="93"/>
    </location>
</feature>
<feature type="region of interest" description="Disordered" evidence="1">
    <location>
        <begin position="136"/>
        <end position="176"/>
    </location>
</feature>
<dbReference type="Proteomes" id="UP000799776">
    <property type="component" value="Unassembled WGS sequence"/>
</dbReference>
<dbReference type="AlphaFoldDB" id="A0A9P4LXH2"/>
<dbReference type="EMBL" id="ML978719">
    <property type="protein sequence ID" value="KAF2087644.1"/>
    <property type="molecule type" value="Genomic_DNA"/>
</dbReference>